<feature type="compositionally biased region" description="Basic and acidic residues" evidence="1">
    <location>
        <begin position="72"/>
        <end position="91"/>
    </location>
</feature>
<dbReference type="VEuPathDB" id="FungiDB:sscle_02g013890"/>
<dbReference type="PANTHER" id="PTHR34693">
    <property type="entry name" value="PROTEIN PAR32"/>
    <property type="match status" value="1"/>
</dbReference>
<dbReference type="EMBL" id="CP017815">
    <property type="protein sequence ID" value="APA06619.1"/>
    <property type="molecule type" value="Genomic_DNA"/>
</dbReference>
<evidence type="ECO:0000313" key="3">
    <source>
        <dbReference type="Proteomes" id="UP000177798"/>
    </source>
</evidence>
<name>A0A1D9PVI4_SCLS1</name>
<dbReference type="OrthoDB" id="3063476at2759"/>
<reference evidence="3" key="1">
    <citation type="journal article" date="2017" name="Genome Biol. Evol.">
        <title>The complete genome sequence of the phytopathogenic fungus Sclerotinia sclerotiorum reveals insights into the genome architecture of broad host range pathogens.</title>
        <authorList>
            <person name="Derbyshire M."/>
            <person name="Denton-Giles M."/>
            <person name="Hegedus D."/>
            <person name="Seifbarghy S."/>
            <person name="Rollins J."/>
            <person name="van Kan J."/>
            <person name="Seidl M.F."/>
            <person name="Faino L."/>
            <person name="Mbengue M."/>
            <person name="Navaud O."/>
            <person name="Raffaele S."/>
            <person name="Hammond-Kosack K."/>
            <person name="Heard S."/>
            <person name="Oliver R."/>
        </authorList>
    </citation>
    <scope>NUCLEOTIDE SEQUENCE [LARGE SCALE GENOMIC DNA]</scope>
    <source>
        <strain evidence="3">ATCC 18683 / 1980 / Ss-1</strain>
    </source>
</reference>
<dbReference type="InterPro" id="IPR022024">
    <property type="entry name" value="DUF3602"/>
</dbReference>
<dbReference type="Pfam" id="PF12223">
    <property type="entry name" value="DUF3602"/>
    <property type="match status" value="1"/>
</dbReference>
<gene>
    <name evidence="2" type="ORF">sscle_02g013890</name>
</gene>
<feature type="region of interest" description="Disordered" evidence="1">
    <location>
        <begin position="1"/>
        <end position="104"/>
    </location>
</feature>
<dbReference type="Proteomes" id="UP000177798">
    <property type="component" value="Chromosome 2"/>
</dbReference>
<proteinExistence type="predicted"/>
<dbReference type="PANTHER" id="PTHR34693:SF1">
    <property type="entry name" value="PROTEIN PAR32"/>
    <property type="match status" value="1"/>
</dbReference>
<accession>A0A1D9PVI4</accession>
<dbReference type="AlphaFoldDB" id="A0A1D9PVI4"/>
<organism evidence="2 3">
    <name type="scientific">Sclerotinia sclerotiorum (strain ATCC 18683 / 1980 / Ss-1)</name>
    <name type="common">White mold</name>
    <name type="synonym">Whetzelinia sclerotiorum</name>
    <dbReference type="NCBI Taxonomy" id="665079"/>
    <lineage>
        <taxon>Eukaryota</taxon>
        <taxon>Fungi</taxon>
        <taxon>Dikarya</taxon>
        <taxon>Ascomycota</taxon>
        <taxon>Pezizomycotina</taxon>
        <taxon>Leotiomycetes</taxon>
        <taxon>Helotiales</taxon>
        <taxon>Sclerotiniaceae</taxon>
        <taxon>Sclerotinia</taxon>
    </lineage>
</organism>
<evidence type="ECO:0000256" key="1">
    <source>
        <dbReference type="SAM" id="MobiDB-lite"/>
    </source>
</evidence>
<feature type="compositionally biased region" description="Low complexity" evidence="1">
    <location>
        <begin position="16"/>
        <end position="27"/>
    </location>
</feature>
<evidence type="ECO:0000313" key="2">
    <source>
        <dbReference type="EMBL" id="APA06619.1"/>
    </source>
</evidence>
<dbReference type="InterPro" id="IPR053203">
    <property type="entry name" value="Cisplatin_resist-associated"/>
</dbReference>
<protein>
    <submittedName>
        <fullName evidence="2">Uncharacterized protein</fullName>
    </submittedName>
</protein>
<sequence>MAALPQYLADEELRRASSSSIRSASLSHGRGGAGNIGTSPHDAEPVTLNTPTLKGDVYTTGRGGSGNMTKNTDPESARRAQDVVGTPRRESSSSSHVGRGGAANVFKPSEAEIAAARKDARWDSAISDEDEPYYIKADNRPAGEKGLADKGKAWLKERMGKV</sequence>